<proteinExistence type="predicted"/>
<dbReference type="InterPro" id="IPR038704">
    <property type="entry name" value="YEAST_sf"/>
</dbReference>
<keyword evidence="4 5" id="KW-0539">Nucleus</keyword>
<dbReference type="OrthoDB" id="16041at2759"/>
<dbReference type="PANTHER" id="PTHR47573">
    <property type="entry name" value="PROTEIN AF-9 HOMOLOG"/>
    <property type="match status" value="1"/>
</dbReference>
<dbReference type="PROSITE" id="PS51037">
    <property type="entry name" value="YEATS"/>
    <property type="match status" value="1"/>
</dbReference>
<reference evidence="8" key="1">
    <citation type="submission" date="2021-06" db="EMBL/GenBank/DDBJ databases">
        <authorList>
            <person name="Kallberg Y."/>
            <person name="Tangrot J."/>
            <person name="Rosling A."/>
        </authorList>
    </citation>
    <scope>NUCLEOTIDE SEQUENCE</scope>
    <source>
        <strain evidence="8">IA702</strain>
    </source>
</reference>
<evidence type="ECO:0000313" key="8">
    <source>
        <dbReference type="EMBL" id="CAG8562163.1"/>
    </source>
</evidence>
<evidence type="ECO:0000256" key="6">
    <source>
        <dbReference type="SAM" id="Coils"/>
    </source>
</evidence>
<comment type="caution">
    <text evidence="8">The sequence shown here is derived from an EMBL/GenBank/DDBJ whole genome shotgun (WGS) entry which is preliminary data.</text>
</comment>
<keyword evidence="9" id="KW-1185">Reference proteome</keyword>
<evidence type="ECO:0000256" key="3">
    <source>
        <dbReference type="ARBA" id="ARBA00023163"/>
    </source>
</evidence>
<protein>
    <recommendedName>
        <fullName evidence="1">Protein AF-9 homolog</fullName>
    </recommendedName>
</protein>
<keyword evidence="3" id="KW-0804">Transcription</keyword>
<dbReference type="InterPro" id="IPR055129">
    <property type="entry name" value="YEATS_dom"/>
</dbReference>
<evidence type="ECO:0000313" key="9">
    <source>
        <dbReference type="Proteomes" id="UP000789572"/>
    </source>
</evidence>
<dbReference type="GO" id="GO:0006355">
    <property type="term" value="P:regulation of DNA-templated transcription"/>
    <property type="evidence" value="ECO:0007669"/>
    <property type="project" value="InterPro"/>
</dbReference>
<organism evidence="8 9">
    <name type="scientific">Paraglomus occultum</name>
    <dbReference type="NCBI Taxonomy" id="144539"/>
    <lineage>
        <taxon>Eukaryota</taxon>
        <taxon>Fungi</taxon>
        <taxon>Fungi incertae sedis</taxon>
        <taxon>Mucoromycota</taxon>
        <taxon>Glomeromycotina</taxon>
        <taxon>Glomeromycetes</taxon>
        <taxon>Paraglomerales</taxon>
        <taxon>Paraglomeraceae</taxon>
        <taxon>Paraglomus</taxon>
    </lineage>
</organism>
<feature type="domain" description="YEATS" evidence="7">
    <location>
        <begin position="8"/>
        <end position="159"/>
    </location>
</feature>
<dbReference type="EMBL" id="CAJVPJ010000874">
    <property type="protein sequence ID" value="CAG8562163.1"/>
    <property type="molecule type" value="Genomic_DNA"/>
</dbReference>
<dbReference type="PANTHER" id="PTHR47573:SF1">
    <property type="entry name" value="PROTEIN AF-9 HOMOLOG"/>
    <property type="match status" value="1"/>
</dbReference>
<dbReference type="Gene3D" id="2.60.40.1970">
    <property type="entry name" value="YEATS domain"/>
    <property type="match status" value="1"/>
</dbReference>
<dbReference type="GO" id="GO:0000785">
    <property type="term" value="C:chromatin"/>
    <property type="evidence" value="ECO:0007669"/>
    <property type="project" value="UniProtKB-ARBA"/>
</dbReference>
<evidence type="ECO:0000256" key="4">
    <source>
        <dbReference type="ARBA" id="ARBA00023242"/>
    </source>
</evidence>
<dbReference type="Pfam" id="PF03366">
    <property type="entry name" value="YEATS"/>
    <property type="match status" value="1"/>
</dbReference>
<dbReference type="InterPro" id="IPR005033">
    <property type="entry name" value="YEATS"/>
</dbReference>
<dbReference type="Proteomes" id="UP000789572">
    <property type="component" value="Unassembled WGS sequence"/>
</dbReference>
<gene>
    <name evidence="8" type="ORF">POCULU_LOCUS5565</name>
</gene>
<accession>A0A9N9FX37</accession>
<comment type="subcellular location">
    <subcellularLocation>
        <location evidence="5">Nucleus</location>
    </subcellularLocation>
</comment>
<dbReference type="GO" id="GO:0005634">
    <property type="term" value="C:nucleus"/>
    <property type="evidence" value="ECO:0007669"/>
    <property type="project" value="UniProtKB-SubCell"/>
</dbReference>
<evidence type="ECO:0000259" key="7">
    <source>
        <dbReference type="PROSITE" id="PS51037"/>
    </source>
</evidence>
<feature type="coiled-coil region" evidence="6">
    <location>
        <begin position="176"/>
        <end position="224"/>
    </location>
</feature>
<evidence type="ECO:0000256" key="5">
    <source>
        <dbReference type="PROSITE-ProRule" id="PRU00376"/>
    </source>
</evidence>
<dbReference type="AlphaFoldDB" id="A0A9N9FX37"/>
<evidence type="ECO:0000256" key="2">
    <source>
        <dbReference type="ARBA" id="ARBA00023015"/>
    </source>
</evidence>
<keyword evidence="2" id="KW-0805">Transcription regulation</keyword>
<keyword evidence="6" id="KW-0175">Coiled coil</keyword>
<name>A0A9N9FX37_9GLOM</name>
<sequence>MATPSQRRTKGVTIVRPIVYGNVANPLPPRKTQETDHTHKWTVSVRGVNGEDISYYIKKVVFKLHETYQNPLRTVEQPPFEITETGWGEFELAIKLHFIPESNEKPVPLYHNLRLHPYEEDGTILSANKNKPVSSFQYDELASVFTDPTEAMYQILTQHNSSSTLPAKNTNQPYSLQAEQDELKLIEQTYRKVQEQLRQYKERMDTATNELQQVKSELERLRTK</sequence>
<dbReference type="CDD" id="cd16908">
    <property type="entry name" value="YEATS_Yaf9_like"/>
    <property type="match status" value="1"/>
</dbReference>
<evidence type="ECO:0000256" key="1">
    <source>
        <dbReference type="ARBA" id="ARBA00022408"/>
    </source>
</evidence>